<organism evidence="4">
    <name type="scientific">Absidia glauca</name>
    <name type="common">Pin mould</name>
    <dbReference type="NCBI Taxonomy" id="4829"/>
    <lineage>
        <taxon>Eukaryota</taxon>
        <taxon>Fungi</taxon>
        <taxon>Fungi incertae sedis</taxon>
        <taxon>Mucoromycota</taxon>
        <taxon>Mucoromycotina</taxon>
        <taxon>Mucoromycetes</taxon>
        <taxon>Mucorales</taxon>
        <taxon>Cunninghamellaceae</taxon>
        <taxon>Absidia</taxon>
    </lineage>
</organism>
<sequence>MGQQPSKHHSLLAFGYVNHNDTPPPLPPKDLTSLPPSPPSDRLPDYVLNHPELYKLELTCHCTMAPKHQNTRDEEWIVATQRQECRTCRQNKRMSLVRNHLAKDLEYIDETYYSGDGSGSTVKGATATATARLGSRTVLSWKRNSVLGNNGMDIGDDGDEEEDDQIDESWDKITIGEATSQTSRNSVGGNENHGSTFTSLGARLTSTPSTSFTLNLSDRSLVKLSAGIGYLGNLTKLNLSNNQLSSLPKSIGYLQNLSVLNASNNHLDILPDTLVYLTKLKAINVSHNKLAHLPASLGSLPNLVIIIANNNRIHQVPKQIAKLQQLVSFNISHNPVKQLPAELVTIKSLRKLIAEGCDFCTEFVSERSHDPPSLFEQCARTIVRHQLALPDILPDPLRTYLSTHQECSYCDGPYFESFVTRGRFIERAHQPIALEYRLCCAHWTDESDRLLNLFSKGTETNAGPSFSSPLPDTIESDIPSINGSRKRSASNSSALSSYRRFPLLPPLPSLDACSGAASSSSSAISDPPPCTRSRTNSSTSITKRFAHFLAPPKSNMDGSLPPPPLPEHHVFSLPGDNGQPSSARYDKTTALPPLPTTLPGNMGHHQLHIALTQQVPLTTTPA</sequence>
<feature type="region of interest" description="Disordered" evidence="3">
    <location>
        <begin position="177"/>
        <end position="200"/>
    </location>
</feature>
<dbReference type="PRINTS" id="PR00019">
    <property type="entry name" value="LEURICHRPT"/>
</dbReference>
<dbReference type="InterPro" id="IPR001611">
    <property type="entry name" value="Leu-rich_rpt"/>
</dbReference>
<dbReference type="PROSITE" id="PS51450">
    <property type="entry name" value="LRR"/>
    <property type="match status" value="1"/>
</dbReference>
<dbReference type="AlphaFoldDB" id="A0A163K4T4"/>
<dbReference type="InterPro" id="IPR050216">
    <property type="entry name" value="LRR_domain-containing"/>
</dbReference>
<dbReference type="InParanoid" id="A0A163K4T4"/>
<dbReference type="SUPFAM" id="SSF52058">
    <property type="entry name" value="L domain-like"/>
    <property type="match status" value="1"/>
</dbReference>
<evidence type="ECO:0000256" key="2">
    <source>
        <dbReference type="ARBA" id="ARBA00022737"/>
    </source>
</evidence>
<keyword evidence="5" id="KW-1185">Reference proteome</keyword>
<feature type="compositionally biased region" description="Polar residues" evidence="3">
    <location>
        <begin position="461"/>
        <end position="470"/>
    </location>
</feature>
<dbReference type="PANTHER" id="PTHR48051">
    <property type="match status" value="1"/>
</dbReference>
<dbReference type="EMBL" id="LT554351">
    <property type="protein sequence ID" value="SAM04263.1"/>
    <property type="molecule type" value="Genomic_DNA"/>
</dbReference>
<evidence type="ECO:0000256" key="1">
    <source>
        <dbReference type="ARBA" id="ARBA00022614"/>
    </source>
</evidence>
<dbReference type="STRING" id="4829.A0A163K4T4"/>
<reference evidence="4" key="1">
    <citation type="submission" date="2016-04" db="EMBL/GenBank/DDBJ databases">
        <authorList>
            <person name="Evans L.H."/>
            <person name="Alamgir A."/>
            <person name="Owens N."/>
            <person name="Weber N.D."/>
            <person name="Virtaneva K."/>
            <person name="Barbian K."/>
            <person name="Babar A."/>
            <person name="Rosenke K."/>
        </authorList>
    </citation>
    <scope>NUCLEOTIDE SEQUENCE [LARGE SCALE GENOMIC DNA]</scope>
    <source>
        <strain evidence="4">CBS 101.48</strain>
    </source>
</reference>
<gene>
    <name evidence="4" type="primary">ABSGL_10123.1 scaffold 11786</name>
</gene>
<evidence type="ECO:0008006" key="6">
    <source>
        <dbReference type="Google" id="ProtNLM"/>
    </source>
</evidence>
<dbReference type="OMA" id="CAHWTDE"/>
<dbReference type="Proteomes" id="UP000078561">
    <property type="component" value="Unassembled WGS sequence"/>
</dbReference>
<feature type="region of interest" description="Disordered" evidence="3">
    <location>
        <begin position="515"/>
        <end position="538"/>
    </location>
</feature>
<dbReference type="SMART" id="SM00364">
    <property type="entry name" value="LRR_BAC"/>
    <property type="match status" value="3"/>
</dbReference>
<feature type="region of interest" description="Disordered" evidence="3">
    <location>
        <begin position="15"/>
        <end position="42"/>
    </location>
</feature>
<dbReference type="InterPro" id="IPR032675">
    <property type="entry name" value="LRR_dom_sf"/>
</dbReference>
<keyword evidence="1" id="KW-0433">Leucine-rich repeat</keyword>
<evidence type="ECO:0000313" key="4">
    <source>
        <dbReference type="EMBL" id="SAM04263.1"/>
    </source>
</evidence>
<name>A0A163K4T4_ABSGL</name>
<accession>A0A163K4T4</accession>
<dbReference type="Pfam" id="PF00560">
    <property type="entry name" value="LRR_1"/>
    <property type="match status" value="1"/>
</dbReference>
<evidence type="ECO:0000256" key="3">
    <source>
        <dbReference type="SAM" id="MobiDB-lite"/>
    </source>
</evidence>
<dbReference type="InterPro" id="IPR003591">
    <property type="entry name" value="Leu-rich_rpt_typical-subtyp"/>
</dbReference>
<dbReference type="GO" id="GO:0005737">
    <property type="term" value="C:cytoplasm"/>
    <property type="evidence" value="ECO:0007669"/>
    <property type="project" value="TreeGrafter"/>
</dbReference>
<feature type="region of interest" description="Disordered" evidence="3">
    <location>
        <begin position="461"/>
        <end position="489"/>
    </location>
</feature>
<protein>
    <recommendedName>
        <fullName evidence="6">L domain-like protein</fullName>
    </recommendedName>
</protein>
<keyword evidence="2" id="KW-0677">Repeat</keyword>
<dbReference type="Gene3D" id="3.80.10.10">
    <property type="entry name" value="Ribonuclease Inhibitor"/>
    <property type="match status" value="1"/>
</dbReference>
<proteinExistence type="predicted"/>
<dbReference type="OrthoDB" id="660555at2759"/>
<dbReference type="SMART" id="SM00369">
    <property type="entry name" value="LRR_TYP"/>
    <property type="match status" value="4"/>
</dbReference>
<evidence type="ECO:0000313" key="5">
    <source>
        <dbReference type="Proteomes" id="UP000078561"/>
    </source>
</evidence>
<dbReference type="PANTHER" id="PTHR48051:SF1">
    <property type="entry name" value="RAS SUPPRESSOR PROTEIN 1"/>
    <property type="match status" value="1"/>
</dbReference>